<dbReference type="STRING" id="210143.A0A1R3HWV6"/>
<evidence type="ECO:0000259" key="5">
    <source>
        <dbReference type="PROSITE" id="PS50867"/>
    </source>
</evidence>
<dbReference type="SUPFAM" id="SSF82199">
    <property type="entry name" value="SET domain"/>
    <property type="match status" value="1"/>
</dbReference>
<keyword evidence="2" id="KW-0158">Chromosome</keyword>
<dbReference type="OrthoDB" id="308383at2759"/>
<dbReference type="SMART" id="SM00468">
    <property type="entry name" value="PreSET"/>
    <property type="match status" value="1"/>
</dbReference>
<dbReference type="PANTHER" id="PTHR46450">
    <property type="entry name" value="INACTIVE HISTONE-LYSINE N-METHYLTRANSFERASE SUVR1-RELATED"/>
    <property type="match status" value="1"/>
</dbReference>
<dbReference type="InterPro" id="IPR007728">
    <property type="entry name" value="Pre-SET_dom"/>
</dbReference>
<evidence type="ECO:0000256" key="2">
    <source>
        <dbReference type="ARBA" id="ARBA00022454"/>
    </source>
</evidence>
<feature type="domain" description="Pre-SET" evidence="5">
    <location>
        <begin position="388"/>
        <end position="483"/>
    </location>
</feature>
<evidence type="ECO:0000256" key="1">
    <source>
        <dbReference type="ARBA" id="ARBA00004286"/>
    </source>
</evidence>
<reference evidence="6 7" key="1">
    <citation type="submission" date="2013-09" db="EMBL/GenBank/DDBJ databases">
        <title>Corchorus capsularis genome sequencing.</title>
        <authorList>
            <person name="Alam M."/>
            <person name="Haque M.S."/>
            <person name="Islam M.S."/>
            <person name="Emdad E.M."/>
            <person name="Islam M.M."/>
            <person name="Ahmed B."/>
            <person name="Halim A."/>
            <person name="Hossen Q.M.M."/>
            <person name="Hossain M.Z."/>
            <person name="Ahmed R."/>
            <person name="Khan M.M."/>
            <person name="Islam R."/>
            <person name="Rashid M.M."/>
            <person name="Khan S.A."/>
            <person name="Rahman M.S."/>
            <person name="Alam M."/>
        </authorList>
    </citation>
    <scope>NUCLEOTIDE SEQUENCE [LARGE SCALE GENOMIC DNA]</scope>
    <source>
        <strain evidence="7">cv. CVL-1</strain>
        <tissue evidence="6">Whole seedling</tissue>
    </source>
</reference>
<dbReference type="InterPro" id="IPR046341">
    <property type="entry name" value="SET_dom_sf"/>
</dbReference>
<feature type="domain" description="SET" evidence="4">
    <location>
        <begin position="486"/>
        <end position="620"/>
    </location>
</feature>
<dbReference type="GO" id="GO:0042054">
    <property type="term" value="F:histone methyltransferase activity"/>
    <property type="evidence" value="ECO:0007669"/>
    <property type="project" value="InterPro"/>
</dbReference>
<dbReference type="Pfam" id="PF10440">
    <property type="entry name" value="WIYLD"/>
    <property type="match status" value="1"/>
</dbReference>
<protein>
    <recommendedName>
        <fullName evidence="8">SET domain-containing protein</fullName>
    </recommendedName>
</protein>
<feature type="region of interest" description="Disordered" evidence="3">
    <location>
        <begin position="98"/>
        <end position="142"/>
    </location>
</feature>
<dbReference type="PROSITE" id="PS50280">
    <property type="entry name" value="SET"/>
    <property type="match status" value="1"/>
</dbReference>
<dbReference type="InterPro" id="IPR001214">
    <property type="entry name" value="SET_dom"/>
</dbReference>
<feature type="compositionally biased region" description="Polar residues" evidence="3">
    <location>
        <begin position="117"/>
        <end position="129"/>
    </location>
</feature>
<dbReference type="PANTHER" id="PTHR46450:SF24">
    <property type="entry name" value="HISTONE-LYSINE N-METHYLTRANSFERASE SUVR4"/>
    <property type="match status" value="1"/>
</dbReference>
<dbReference type="GO" id="GO:0005694">
    <property type="term" value="C:chromosome"/>
    <property type="evidence" value="ECO:0007669"/>
    <property type="project" value="UniProtKB-SubCell"/>
</dbReference>
<comment type="subcellular location">
    <subcellularLocation>
        <location evidence="1">Chromosome</location>
    </subcellularLocation>
</comment>
<organism evidence="6 7">
    <name type="scientific">Corchorus capsularis</name>
    <name type="common">Jute</name>
    <dbReference type="NCBI Taxonomy" id="210143"/>
    <lineage>
        <taxon>Eukaryota</taxon>
        <taxon>Viridiplantae</taxon>
        <taxon>Streptophyta</taxon>
        <taxon>Embryophyta</taxon>
        <taxon>Tracheophyta</taxon>
        <taxon>Spermatophyta</taxon>
        <taxon>Magnoliopsida</taxon>
        <taxon>eudicotyledons</taxon>
        <taxon>Gunneridae</taxon>
        <taxon>Pentapetalae</taxon>
        <taxon>rosids</taxon>
        <taxon>malvids</taxon>
        <taxon>Malvales</taxon>
        <taxon>Malvaceae</taxon>
        <taxon>Grewioideae</taxon>
        <taxon>Apeibeae</taxon>
        <taxon>Corchorus</taxon>
    </lineage>
</organism>
<dbReference type="Gene3D" id="1.10.8.850">
    <property type="entry name" value="Histone-lysine N methyltransferase , C-terminal domain-like"/>
    <property type="match status" value="1"/>
</dbReference>
<dbReference type="Gene3D" id="2.170.270.10">
    <property type="entry name" value="SET domain"/>
    <property type="match status" value="1"/>
</dbReference>
<dbReference type="Pfam" id="PF05033">
    <property type="entry name" value="Pre-SET"/>
    <property type="match status" value="1"/>
</dbReference>
<dbReference type="InterPro" id="IPR043017">
    <property type="entry name" value="WIYLD_dom_sf"/>
</dbReference>
<evidence type="ECO:0000259" key="4">
    <source>
        <dbReference type="PROSITE" id="PS50280"/>
    </source>
</evidence>
<evidence type="ECO:0000313" key="6">
    <source>
        <dbReference type="EMBL" id="OMO74843.1"/>
    </source>
</evidence>
<gene>
    <name evidence="6" type="ORF">CCACVL1_16438</name>
</gene>
<dbReference type="Pfam" id="PF00856">
    <property type="entry name" value="SET"/>
    <property type="match status" value="1"/>
</dbReference>
<dbReference type="SMART" id="SM00317">
    <property type="entry name" value="SET"/>
    <property type="match status" value="1"/>
</dbReference>
<evidence type="ECO:0008006" key="8">
    <source>
        <dbReference type="Google" id="ProtNLM"/>
    </source>
</evidence>
<dbReference type="PROSITE" id="PS50867">
    <property type="entry name" value="PRE_SET"/>
    <property type="match status" value="1"/>
</dbReference>
<dbReference type="InterPro" id="IPR018848">
    <property type="entry name" value="WIYLD_domain"/>
</dbReference>
<dbReference type="Proteomes" id="UP000188268">
    <property type="component" value="Unassembled WGS sequence"/>
</dbReference>
<name>A0A1R3HWV6_COCAP</name>
<dbReference type="CDD" id="cd10538">
    <property type="entry name" value="SET_SETDB-like"/>
    <property type="match status" value="1"/>
</dbReference>
<dbReference type="GO" id="GO:0005634">
    <property type="term" value="C:nucleus"/>
    <property type="evidence" value="ECO:0007669"/>
    <property type="project" value="InterPro"/>
</dbReference>
<dbReference type="Gramene" id="OMO74843">
    <property type="protein sequence ID" value="OMO74843"/>
    <property type="gene ID" value="CCACVL1_16438"/>
</dbReference>
<dbReference type="AlphaFoldDB" id="A0A1R3HWV6"/>
<sequence>MSAKERKQEADACKAMKPFGFTQLQVKSAIKELLPLYGGSWELIKDSKYEVLLEFLLSKNEEEDKVAKSKPKVGKKCSTEAPKNMVEVLPLALPAISSDSEDSQPLLRRSRRRQQTDKSNPVMMQTSVGKVQDNENERPCGSQCSFNAEDMEIPLVRLLPWHQIEKASAFKKKSNLQLVESTVERVGCVAGQSSKSFGEEIAESTQLHGRNAVNDAKLLSHEGYEEDKCKKVDSSQIDKLFCHKRKRSLRSASRQEKGKTPLKPHGVVVGGGLTSDLGTAISCLATIVEPKKEQIPASELDEVPLAVVHPETVEKQTSACGTIKAIPYVEDVCKGEERVKIPLVNGCADEELPDFLYISQNFVYDKAYVNFTLASITDRDCCTRCFKDCLTCCMPCACANRTGGEFVYAPGGLLKDSFLEEIISSQRFKRPKLIFCRDCPLERSKGKYEPKSCKGHLERNFIKECWSKCRCSKQCGNRVVQCGISVALQVFQTPEGKGWGVQTVNDLPRGAFVSEYVGEIITNAEMHERNIQSRSGNKHIYLVPLDADWYTEGILEDEKALYLDGTLYGNVARFINHRCCDANLVGIPVEIESPDHHYYRFAFFTTREIAAMEELTWDYGIEFGEQDHHQPVQAFKCLCGSSFCRDINR</sequence>
<accession>A0A1R3HWV6</accession>
<keyword evidence="7" id="KW-1185">Reference proteome</keyword>
<proteinExistence type="predicted"/>
<dbReference type="GO" id="GO:0008270">
    <property type="term" value="F:zinc ion binding"/>
    <property type="evidence" value="ECO:0007669"/>
    <property type="project" value="InterPro"/>
</dbReference>
<dbReference type="EMBL" id="AWWV01011056">
    <property type="protein sequence ID" value="OMO74843.1"/>
    <property type="molecule type" value="Genomic_DNA"/>
</dbReference>
<evidence type="ECO:0000313" key="7">
    <source>
        <dbReference type="Proteomes" id="UP000188268"/>
    </source>
</evidence>
<evidence type="ECO:0000256" key="3">
    <source>
        <dbReference type="SAM" id="MobiDB-lite"/>
    </source>
</evidence>
<comment type="caution">
    <text evidence="6">The sequence shown here is derived from an EMBL/GenBank/DDBJ whole genome shotgun (WGS) entry which is preliminary data.</text>
</comment>